<accession>A0A6P8AVQ4</accession>
<proteinExistence type="predicted"/>
<dbReference type="RefSeq" id="XP_030978975.1">
    <property type="nucleotide sequence ID" value="XM_031128920.1"/>
</dbReference>
<gene>
    <name evidence="3" type="ORF">PgNI_08930</name>
</gene>
<dbReference type="GeneID" id="41963828"/>
<evidence type="ECO:0000313" key="2">
    <source>
        <dbReference type="Proteomes" id="UP000515153"/>
    </source>
</evidence>
<organism evidence="2 3">
    <name type="scientific">Pyricularia grisea</name>
    <name type="common">Crabgrass-specific blast fungus</name>
    <name type="synonym">Magnaporthe grisea</name>
    <dbReference type="NCBI Taxonomy" id="148305"/>
    <lineage>
        <taxon>Eukaryota</taxon>
        <taxon>Fungi</taxon>
        <taxon>Dikarya</taxon>
        <taxon>Ascomycota</taxon>
        <taxon>Pezizomycotina</taxon>
        <taxon>Sordariomycetes</taxon>
        <taxon>Sordariomycetidae</taxon>
        <taxon>Magnaporthales</taxon>
        <taxon>Pyriculariaceae</taxon>
        <taxon>Pyricularia</taxon>
    </lineage>
</organism>
<reference evidence="2 3" key="1">
    <citation type="journal article" date="2019" name="Mol. Biol. Evol.">
        <title>Blast fungal genomes show frequent chromosomal changes, gene gains and losses, and effector gene turnover.</title>
        <authorList>
            <person name="Gomez Luciano L.B."/>
            <person name="Jason Tsai I."/>
            <person name="Chuma I."/>
            <person name="Tosa Y."/>
            <person name="Chen Y.H."/>
            <person name="Li J.Y."/>
            <person name="Li M.Y."/>
            <person name="Jade Lu M.Y."/>
            <person name="Nakayashiki H."/>
            <person name="Li W.H."/>
        </authorList>
    </citation>
    <scope>NUCLEOTIDE SEQUENCE [LARGE SCALE GENOMIC DNA]</scope>
    <source>
        <strain evidence="2 3">NI907</strain>
    </source>
</reference>
<protein>
    <submittedName>
        <fullName evidence="3">Uncharacterized protein</fullName>
    </submittedName>
</protein>
<name>A0A6P8AVQ4_PYRGI</name>
<keyword evidence="2" id="KW-1185">Reference proteome</keyword>
<dbReference type="KEGG" id="pgri:PgNI_08930"/>
<feature type="region of interest" description="Disordered" evidence="1">
    <location>
        <begin position="341"/>
        <end position="373"/>
    </location>
</feature>
<evidence type="ECO:0000256" key="1">
    <source>
        <dbReference type="SAM" id="MobiDB-lite"/>
    </source>
</evidence>
<reference evidence="3" key="3">
    <citation type="submission" date="2025-08" db="UniProtKB">
        <authorList>
            <consortium name="RefSeq"/>
        </authorList>
    </citation>
    <scope>IDENTIFICATION</scope>
    <source>
        <strain evidence="3">NI907</strain>
    </source>
</reference>
<sequence length="373" mass="42651">MSMLERVQAELWSAEDEQKLIKECPNFETSQNEDELEAWRLLSYFYDDAILSDLFTYGLRIGRLTATKGKFSFYHALCQVLVYPPFTGSLDTLRFVLQMIVYIKIDGHTRPFGPVSPHPMAMETFHNLRAKYSGKSRDDGTREDEGAVALALWKDTNPTSDDHICNVLANLHLEIDRWKDSQLRTPVYSQIEQQVFVVDTDDLVLLVAAIQKTSSMECNVLLDNARVVLPDGTNPFSFGHLETIKNQFAVENERKYRLRKKLLVERGEAAGRDLHVFDIPGGDPDPVYIYAKDIEPGELRVLAGEVMPYRYPVCSKHYSKRYVDTLADVGASRRISTTTVTHFRRHSRAQSPDFVPRISNNVENPIEIQDDDE</sequence>
<dbReference type="Proteomes" id="UP000515153">
    <property type="component" value="Chromosome V"/>
</dbReference>
<evidence type="ECO:0000313" key="3">
    <source>
        <dbReference type="RefSeq" id="XP_030978975.1"/>
    </source>
</evidence>
<reference evidence="3" key="2">
    <citation type="submission" date="2019-10" db="EMBL/GenBank/DDBJ databases">
        <authorList>
            <consortium name="NCBI Genome Project"/>
        </authorList>
    </citation>
    <scope>NUCLEOTIDE SEQUENCE</scope>
    <source>
        <strain evidence="3">NI907</strain>
    </source>
</reference>
<dbReference type="AlphaFoldDB" id="A0A6P8AVQ4"/>